<sequence>YSATKVKFYSSIFAFKEDEAGIDEWTEEFVRHWDAASFKSRNSSPRPDLSPSLSLEPAPSPVYNSVDEEIATLVHRSSQMSNALDVLTEKTDEFTRYLEELHKVVVTSATTINTMEDSMDLLFTNVEKLLELFSDFQEENRVELWSRLEPPLCARSSLCSVSTQCWRSSPCTDDSLQLSPSFGVFRVGVRFRSSGGSVSQRGTLPLGHELGPGSGGILACTLEGGEPREIVVSLLPWCKTGEAISYVHVLSN</sequence>
<reference evidence="2 3" key="1">
    <citation type="journal article" date="2019" name="Sci. Data">
        <title>Hybrid genome assembly and annotation of Danionella translucida.</title>
        <authorList>
            <person name="Kadobianskyi M."/>
            <person name="Schulze L."/>
            <person name="Schuelke M."/>
            <person name="Judkewitz B."/>
        </authorList>
    </citation>
    <scope>NUCLEOTIDE SEQUENCE [LARGE SCALE GENOMIC DNA]</scope>
    <source>
        <strain evidence="2 3">Bolton</strain>
    </source>
</reference>
<protein>
    <submittedName>
        <fullName evidence="2">Uncharacterized protein</fullName>
    </submittedName>
</protein>
<evidence type="ECO:0000256" key="1">
    <source>
        <dbReference type="SAM" id="MobiDB-lite"/>
    </source>
</evidence>
<evidence type="ECO:0000313" key="2">
    <source>
        <dbReference type="EMBL" id="TRY87838.1"/>
    </source>
</evidence>
<comment type="caution">
    <text evidence="2">The sequence shown here is derived from an EMBL/GenBank/DDBJ whole genome shotgun (WGS) entry which is preliminary data.</text>
</comment>
<dbReference type="AlphaFoldDB" id="A0A553QD16"/>
<dbReference type="EMBL" id="SRMA01026093">
    <property type="protein sequence ID" value="TRY87838.1"/>
    <property type="molecule type" value="Genomic_DNA"/>
</dbReference>
<proteinExistence type="predicted"/>
<feature type="region of interest" description="Disordered" evidence="1">
    <location>
        <begin position="39"/>
        <end position="60"/>
    </location>
</feature>
<keyword evidence="3" id="KW-1185">Reference proteome</keyword>
<accession>A0A553QD16</accession>
<organism evidence="2 3">
    <name type="scientific">Danionella cerebrum</name>
    <dbReference type="NCBI Taxonomy" id="2873325"/>
    <lineage>
        <taxon>Eukaryota</taxon>
        <taxon>Metazoa</taxon>
        <taxon>Chordata</taxon>
        <taxon>Craniata</taxon>
        <taxon>Vertebrata</taxon>
        <taxon>Euteleostomi</taxon>
        <taxon>Actinopterygii</taxon>
        <taxon>Neopterygii</taxon>
        <taxon>Teleostei</taxon>
        <taxon>Ostariophysi</taxon>
        <taxon>Cypriniformes</taxon>
        <taxon>Danionidae</taxon>
        <taxon>Danioninae</taxon>
        <taxon>Danionella</taxon>
    </lineage>
</organism>
<evidence type="ECO:0000313" key="3">
    <source>
        <dbReference type="Proteomes" id="UP000316079"/>
    </source>
</evidence>
<name>A0A553QD16_9TELE</name>
<gene>
    <name evidence="2" type="ORF">DNTS_029021</name>
</gene>
<dbReference type="Proteomes" id="UP000316079">
    <property type="component" value="Unassembled WGS sequence"/>
</dbReference>
<feature type="non-terminal residue" evidence="2">
    <location>
        <position position="1"/>
    </location>
</feature>
<feature type="compositionally biased region" description="Low complexity" evidence="1">
    <location>
        <begin position="43"/>
        <end position="57"/>
    </location>
</feature>